<evidence type="ECO:0000256" key="1">
    <source>
        <dbReference type="SAM" id="MobiDB-lite"/>
    </source>
</evidence>
<sequence length="121" mass="12834">MEDRETDDAVSVAREESDLRYGVFNTPAGLEAIGLGEGEGAGSDVEQPTPAQPASKCQTKSAIVIALLQREEGAMLAELIAATGRLPHTTRATLTGLRKKSHAIEPSRRDDATCYRIVVAG</sequence>
<evidence type="ECO:0000313" key="3">
    <source>
        <dbReference type="Proteomes" id="UP000652430"/>
    </source>
</evidence>
<feature type="region of interest" description="Disordered" evidence="1">
    <location>
        <begin position="34"/>
        <end position="54"/>
    </location>
</feature>
<keyword evidence="3" id="KW-1185">Reference proteome</keyword>
<dbReference type="Pfam" id="PF11994">
    <property type="entry name" value="DUF3489"/>
    <property type="match status" value="1"/>
</dbReference>
<dbReference type="EMBL" id="BNAQ01000013">
    <property type="protein sequence ID" value="GHH26260.1"/>
    <property type="molecule type" value="Genomic_DNA"/>
</dbReference>
<evidence type="ECO:0000313" key="2">
    <source>
        <dbReference type="EMBL" id="GHH26260.1"/>
    </source>
</evidence>
<reference evidence="3" key="1">
    <citation type="journal article" date="2019" name="Int. J. Syst. Evol. Microbiol.">
        <title>The Global Catalogue of Microorganisms (GCM) 10K type strain sequencing project: providing services to taxonomists for standard genome sequencing and annotation.</title>
        <authorList>
            <consortium name="The Broad Institute Genomics Platform"/>
            <consortium name="The Broad Institute Genome Sequencing Center for Infectious Disease"/>
            <person name="Wu L."/>
            <person name="Ma J."/>
        </authorList>
    </citation>
    <scope>NUCLEOTIDE SEQUENCE [LARGE SCALE GENOMIC DNA]</scope>
    <source>
        <strain evidence="3">CGMCC 1.8957</strain>
    </source>
</reference>
<dbReference type="RefSeq" id="WP_189677820.1">
    <property type="nucleotide sequence ID" value="NZ_BNAQ01000013.1"/>
</dbReference>
<dbReference type="Proteomes" id="UP000652430">
    <property type="component" value="Unassembled WGS sequence"/>
</dbReference>
<comment type="caution">
    <text evidence="2">The sequence shown here is derived from an EMBL/GenBank/DDBJ whole genome shotgun (WGS) entry which is preliminary data.</text>
</comment>
<name>A0ABQ3LWZ9_9SPHN</name>
<gene>
    <name evidence="2" type="ORF">GCM10008023_40620</name>
</gene>
<protein>
    <recommendedName>
        <fullName evidence="4">DUF3489 domain-containing protein</fullName>
    </recommendedName>
</protein>
<evidence type="ECO:0008006" key="4">
    <source>
        <dbReference type="Google" id="ProtNLM"/>
    </source>
</evidence>
<accession>A0ABQ3LWZ9</accession>
<dbReference type="InterPro" id="IPR021880">
    <property type="entry name" value="DUF3489"/>
</dbReference>
<proteinExistence type="predicted"/>
<organism evidence="2 3">
    <name type="scientific">Sphingomonas glacialis</name>
    <dbReference type="NCBI Taxonomy" id="658225"/>
    <lineage>
        <taxon>Bacteria</taxon>
        <taxon>Pseudomonadati</taxon>
        <taxon>Pseudomonadota</taxon>
        <taxon>Alphaproteobacteria</taxon>
        <taxon>Sphingomonadales</taxon>
        <taxon>Sphingomonadaceae</taxon>
        <taxon>Sphingomonas</taxon>
    </lineage>
</organism>